<evidence type="ECO:0000256" key="2">
    <source>
        <dbReference type="ARBA" id="ARBA00022679"/>
    </source>
</evidence>
<dbReference type="InterPro" id="IPR029063">
    <property type="entry name" value="SAM-dependent_MTases_sf"/>
</dbReference>
<protein>
    <submittedName>
        <fullName evidence="4">DNA adenine methylase</fullName>
    </submittedName>
</protein>
<accession>A0A8S5RYV1</accession>
<keyword evidence="1 4" id="KW-0489">Methyltransferase</keyword>
<name>A0A8S5RYV1_9CAUD</name>
<sequence length="269" mass="31298">MAVNMNAPIKYFGGKGQMFNKIIEHFPDSSTYDTYIEPFGGSFSIGLKKPNETPIEIYNDLEKNVYSLYKVLSDKELFEQFKIKCDLSYYIADLRNEYRDKLKSDDLSLLDRAFYFFYVNRTSHNGIGGLSVNTVVRRNMCKSVSDMLSCIDRLPELHQRLSKCIFLNQDGINLIEKYNKENVFIYSDPPYEWSTRTSVRYKVDMDREGHLKFIDACLNSKAKILISGYDCEIYDALTDANFTKIKFEVNTIGGNMKPKTKVETLWKNY</sequence>
<evidence type="ECO:0000256" key="3">
    <source>
        <dbReference type="ARBA" id="ARBA00022691"/>
    </source>
</evidence>
<dbReference type="GO" id="GO:0043565">
    <property type="term" value="F:sequence-specific DNA binding"/>
    <property type="evidence" value="ECO:0007669"/>
    <property type="project" value="TreeGrafter"/>
</dbReference>
<dbReference type="GO" id="GO:0009307">
    <property type="term" value="P:DNA restriction-modification system"/>
    <property type="evidence" value="ECO:0007669"/>
    <property type="project" value="InterPro"/>
</dbReference>
<dbReference type="SUPFAM" id="SSF53335">
    <property type="entry name" value="S-adenosyl-L-methionine-dependent methyltransferases"/>
    <property type="match status" value="1"/>
</dbReference>
<dbReference type="GO" id="GO:0032259">
    <property type="term" value="P:methylation"/>
    <property type="evidence" value="ECO:0007669"/>
    <property type="project" value="UniProtKB-KW"/>
</dbReference>
<keyword evidence="3" id="KW-0949">S-adenosyl-L-methionine</keyword>
<keyword evidence="2" id="KW-0808">Transferase</keyword>
<reference evidence="4" key="1">
    <citation type="journal article" date="2021" name="Proc. Natl. Acad. Sci. U.S.A.">
        <title>A Catalog of Tens of Thousands of Viruses from Human Metagenomes Reveals Hidden Associations with Chronic Diseases.</title>
        <authorList>
            <person name="Tisza M.J."/>
            <person name="Buck C.B."/>
        </authorList>
    </citation>
    <scope>NUCLEOTIDE SEQUENCE</scope>
    <source>
        <strain evidence="4">CtNQV2</strain>
    </source>
</reference>
<dbReference type="PANTHER" id="PTHR30481:SF4">
    <property type="entry name" value="SITE-SPECIFIC DNA-METHYLTRANSFERASE (ADENINE-SPECIFIC)"/>
    <property type="match status" value="1"/>
</dbReference>
<dbReference type="Gene3D" id="3.40.50.150">
    <property type="entry name" value="Vaccinia Virus protein VP39"/>
    <property type="match status" value="2"/>
</dbReference>
<organism evidence="4">
    <name type="scientific">Myoviridae sp. ctNQV2</name>
    <dbReference type="NCBI Taxonomy" id="2827683"/>
    <lineage>
        <taxon>Viruses</taxon>
        <taxon>Duplodnaviria</taxon>
        <taxon>Heunggongvirae</taxon>
        <taxon>Uroviricota</taxon>
        <taxon>Caudoviricetes</taxon>
    </lineage>
</organism>
<evidence type="ECO:0000313" key="4">
    <source>
        <dbReference type="EMBL" id="DAF43699.1"/>
    </source>
</evidence>
<evidence type="ECO:0000256" key="1">
    <source>
        <dbReference type="ARBA" id="ARBA00022603"/>
    </source>
</evidence>
<dbReference type="PRINTS" id="PR00505">
    <property type="entry name" value="D12N6MTFRASE"/>
</dbReference>
<dbReference type="Pfam" id="PF02086">
    <property type="entry name" value="MethyltransfD12"/>
    <property type="match status" value="1"/>
</dbReference>
<dbReference type="GO" id="GO:0009007">
    <property type="term" value="F:site-specific DNA-methyltransferase (adenine-specific) activity"/>
    <property type="evidence" value="ECO:0007669"/>
    <property type="project" value="UniProtKB-EC"/>
</dbReference>
<dbReference type="EMBL" id="BK032510">
    <property type="protein sequence ID" value="DAF43699.1"/>
    <property type="molecule type" value="Genomic_DNA"/>
</dbReference>
<dbReference type="InterPro" id="IPR012327">
    <property type="entry name" value="MeTrfase_D12"/>
</dbReference>
<dbReference type="PANTHER" id="PTHR30481">
    <property type="entry name" value="DNA ADENINE METHYLASE"/>
    <property type="match status" value="1"/>
</dbReference>
<dbReference type="GO" id="GO:0006298">
    <property type="term" value="P:mismatch repair"/>
    <property type="evidence" value="ECO:0007669"/>
    <property type="project" value="TreeGrafter"/>
</dbReference>
<dbReference type="GO" id="GO:1904047">
    <property type="term" value="F:S-adenosyl-L-methionine binding"/>
    <property type="evidence" value="ECO:0007669"/>
    <property type="project" value="TreeGrafter"/>
</dbReference>
<proteinExistence type="predicted"/>